<evidence type="ECO:0000313" key="1">
    <source>
        <dbReference type="EMBL" id="ABX08539.1"/>
    </source>
</evidence>
<dbReference type="HOGENOM" id="CLU_2452204_0_0_3"/>
<reference evidence="1 2" key="1">
    <citation type="journal article" date="2007" name="PLoS Genet.">
        <title>Patterns and implications of gene gain and loss in the evolution of Prochlorococcus.</title>
        <authorList>
            <person name="Kettler G.C."/>
            <person name="Martiny A.C."/>
            <person name="Huang K."/>
            <person name="Zucker J."/>
            <person name="Coleman M.L."/>
            <person name="Rodrigue S."/>
            <person name="Chen F."/>
            <person name="Lapidus A."/>
            <person name="Ferriera S."/>
            <person name="Johnson J."/>
            <person name="Steglich C."/>
            <person name="Church G.M."/>
            <person name="Richardson P."/>
            <person name="Chisholm S.W."/>
        </authorList>
    </citation>
    <scope>NUCLEOTIDE SEQUENCE [LARGE SCALE GENOMIC DNA]</scope>
    <source>
        <strain evidence="2">MIT 9211</strain>
    </source>
</reference>
<accession>A9B9M7</accession>
<dbReference type="AlphaFoldDB" id="A9B9M7"/>
<dbReference type="Proteomes" id="UP000000788">
    <property type="component" value="Chromosome"/>
</dbReference>
<sequence length="89" mass="10380">MIQKLSVPQKYYEQMKRLLLPLILGLLLPMVAQASDKDFKVRDTCARLSIKEISGKEAMKLLNLSFQGIGQEQYHFRAKSYCLKYKRNL</sequence>
<evidence type="ECO:0000313" key="2">
    <source>
        <dbReference type="Proteomes" id="UP000000788"/>
    </source>
</evidence>
<dbReference type="STRING" id="93059.P9211_06081"/>
<organism evidence="1 2">
    <name type="scientific">Prochlorococcus marinus (strain MIT 9211)</name>
    <dbReference type="NCBI Taxonomy" id="93059"/>
    <lineage>
        <taxon>Bacteria</taxon>
        <taxon>Bacillati</taxon>
        <taxon>Cyanobacteriota</taxon>
        <taxon>Cyanophyceae</taxon>
        <taxon>Synechococcales</taxon>
        <taxon>Prochlorococcaceae</taxon>
        <taxon>Prochlorococcus</taxon>
    </lineage>
</organism>
<gene>
    <name evidence="1" type="ordered locus">P9211_06081</name>
</gene>
<name>A9B9M7_PROM4</name>
<protein>
    <submittedName>
        <fullName evidence="1">Uncharacterized protein</fullName>
    </submittedName>
</protein>
<keyword evidence="2" id="KW-1185">Reference proteome</keyword>
<dbReference type="EMBL" id="CP000878">
    <property type="protein sequence ID" value="ABX08539.1"/>
    <property type="molecule type" value="Genomic_DNA"/>
</dbReference>
<dbReference type="KEGG" id="pmj:P9211_06081"/>
<proteinExistence type="predicted"/>